<gene>
    <name evidence="1" type="ORF">SCLCIDRAFT_119161</name>
</gene>
<dbReference type="InParanoid" id="A0A0C3DPS1"/>
<evidence type="ECO:0000313" key="1">
    <source>
        <dbReference type="EMBL" id="KIM62605.1"/>
    </source>
</evidence>
<evidence type="ECO:0000313" key="2">
    <source>
        <dbReference type="Proteomes" id="UP000053989"/>
    </source>
</evidence>
<reference evidence="2" key="2">
    <citation type="submission" date="2015-01" db="EMBL/GenBank/DDBJ databases">
        <title>Evolutionary Origins and Diversification of the Mycorrhizal Mutualists.</title>
        <authorList>
            <consortium name="DOE Joint Genome Institute"/>
            <consortium name="Mycorrhizal Genomics Consortium"/>
            <person name="Kohler A."/>
            <person name="Kuo A."/>
            <person name="Nagy L.G."/>
            <person name="Floudas D."/>
            <person name="Copeland A."/>
            <person name="Barry K.W."/>
            <person name="Cichocki N."/>
            <person name="Veneault-Fourrey C."/>
            <person name="LaButti K."/>
            <person name="Lindquist E.A."/>
            <person name="Lipzen A."/>
            <person name="Lundell T."/>
            <person name="Morin E."/>
            <person name="Murat C."/>
            <person name="Riley R."/>
            <person name="Ohm R."/>
            <person name="Sun H."/>
            <person name="Tunlid A."/>
            <person name="Henrissat B."/>
            <person name="Grigoriev I.V."/>
            <person name="Hibbett D.S."/>
            <person name="Martin F."/>
        </authorList>
    </citation>
    <scope>NUCLEOTIDE SEQUENCE [LARGE SCALE GENOMIC DNA]</scope>
    <source>
        <strain evidence="2">Foug A</strain>
    </source>
</reference>
<reference evidence="1 2" key="1">
    <citation type="submission" date="2014-04" db="EMBL/GenBank/DDBJ databases">
        <authorList>
            <consortium name="DOE Joint Genome Institute"/>
            <person name="Kuo A."/>
            <person name="Kohler A."/>
            <person name="Nagy L.G."/>
            <person name="Floudas D."/>
            <person name="Copeland A."/>
            <person name="Barry K.W."/>
            <person name="Cichocki N."/>
            <person name="Veneault-Fourrey C."/>
            <person name="LaButti K."/>
            <person name="Lindquist E.A."/>
            <person name="Lipzen A."/>
            <person name="Lundell T."/>
            <person name="Morin E."/>
            <person name="Murat C."/>
            <person name="Sun H."/>
            <person name="Tunlid A."/>
            <person name="Henrissat B."/>
            <person name="Grigoriev I.V."/>
            <person name="Hibbett D.S."/>
            <person name="Martin F."/>
            <person name="Nordberg H.P."/>
            <person name="Cantor M.N."/>
            <person name="Hua S.X."/>
        </authorList>
    </citation>
    <scope>NUCLEOTIDE SEQUENCE [LARGE SCALE GENOMIC DNA]</scope>
    <source>
        <strain evidence="1 2">Foug A</strain>
    </source>
</reference>
<dbReference type="STRING" id="1036808.A0A0C3DPS1"/>
<dbReference type="OrthoDB" id="3187773at2759"/>
<accession>A0A0C3DPS1</accession>
<proteinExistence type="predicted"/>
<dbReference type="HOGENOM" id="CLU_006344_16_0_1"/>
<protein>
    <submittedName>
        <fullName evidence="1">Uncharacterized protein</fullName>
    </submittedName>
</protein>
<keyword evidence="2" id="KW-1185">Reference proteome</keyword>
<dbReference type="AlphaFoldDB" id="A0A0C3DPS1"/>
<dbReference type="EMBL" id="KN822041">
    <property type="protein sequence ID" value="KIM62605.1"/>
    <property type="molecule type" value="Genomic_DNA"/>
</dbReference>
<dbReference type="Proteomes" id="UP000053989">
    <property type="component" value="Unassembled WGS sequence"/>
</dbReference>
<name>A0A0C3DPS1_9AGAM</name>
<organism evidence="1 2">
    <name type="scientific">Scleroderma citrinum Foug A</name>
    <dbReference type="NCBI Taxonomy" id="1036808"/>
    <lineage>
        <taxon>Eukaryota</taxon>
        <taxon>Fungi</taxon>
        <taxon>Dikarya</taxon>
        <taxon>Basidiomycota</taxon>
        <taxon>Agaricomycotina</taxon>
        <taxon>Agaricomycetes</taxon>
        <taxon>Agaricomycetidae</taxon>
        <taxon>Boletales</taxon>
        <taxon>Sclerodermatineae</taxon>
        <taxon>Sclerodermataceae</taxon>
        <taxon>Scleroderma</taxon>
    </lineage>
</organism>
<sequence>MSSYFFPLTYDGVKYPCVLIQWFTTVSDKPDEDTGMWIVEPDFDANGQREMEVVHVHSILHGAHLIPVYGHDRVPPDIQHTETLDVFCAYYVNKYIDHHTFEIAF</sequence>